<organism evidence="1 2">
    <name type="scientific">Agarivorans aestuarii</name>
    <dbReference type="NCBI Taxonomy" id="1563703"/>
    <lineage>
        <taxon>Bacteria</taxon>
        <taxon>Pseudomonadati</taxon>
        <taxon>Pseudomonadota</taxon>
        <taxon>Gammaproteobacteria</taxon>
        <taxon>Alteromonadales</taxon>
        <taxon>Alteromonadaceae</taxon>
        <taxon>Agarivorans</taxon>
    </lineage>
</organism>
<dbReference type="Proteomes" id="UP001310248">
    <property type="component" value="Unassembled WGS sequence"/>
</dbReference>
<proteinExistence type="predicted"/>
<accession>A0ABU7FZJ3</accession>
<reference evidence="1 2" key="2">
    <citation type="submission" date="2023-12" db="EMBL/GenBank/DDBJ databases">
        <authorList>
            <consortium name="Cladostephus spongiosus"/>
            <person name="Lorente B."/>
            <person name="Cabral C."/>
            <person name="Frias J."/>
            <person name="Faria J."/>
            <person name="Toubarro D."/>
        </authorList>
    </citation>
    <scope>NUCLEOTIDE SEQUENCE [LARGE SCALE GENOMIC DNA]</scope>
    <source>
        <strain evidence="1 2">ZMCS4</strain>
    </source>
</reference>
<dbReference type="RefSeq" id="WP_163132686.1">
    <property type="nucleotide sequence ID" value="NZ_JAYDYW010000002.1"/>
</dbReference>
<comment type="caution">
    <text evidence="1">The sequence shown here is derived from an EMBL/GenBank/DDBJ whole genome shotgun (WGS) entry which is preliminary data.</text>
</comment>
<gene>
    <name evidence="1" type="ORF">SNR37_001825</name>
</gene>
<name>A0ABU7FZJ3_9ALTE</name>
<protein>
    <submittedName>
        <fullName evidence="1">Uncharacterized protein</fullName>
    </submittedName>
</protein>
<keyword evidence="2" id="KW-1185">Reference proteome</keyword>
<dbReference type="EMBL" id="JAYDYW010000002">
    <property type="protein sequence ID" value="MEE1672496.1"/>
    <property type="molecule type" value="Genomic_DNA"/>
</dbReference>
<sequence>MRYKAKISAAITQALPLVQSATADEAVLWNIEKERDMLCMEFTSNMSFESLEAGFKQAAEKLGITCPISLLKLRR</sequence>
<reference evidence="2" key="1">
    <citation type="submission" date="2023-07" db="EMBL/GenBank/DDBJ databases">
        <title>Draft genome sequence of Agarivorans aestuarii strain ZMCS4, a CAZymes producing bacteria isolated from the marine brown algae Clodostephus spongiosus.</title>
        <authorList>
            <person name="Lorente B."/>
            <person name="Cabral C."/>
            <person name="Frias J."/>
            <person name="Faria J."/>
            <person name="Toubarro D."/>
        </authorList>
    </citation>
    <scope>NUCLEOTIDE SEQUENCE [LARGE SCALE GENOMIC DNA]</scope>
    <source>
        <strain evidence="2">ZMCS4</strain>
    </source>
</reference>
<evidence type="ECO:0000313" key="1">
    <source>
        <dbReference type="EMBL" id="MEE1672496.1"/>
    </source>
</evidence>
<evidence type="ECO:0000313" key="2">
    <source>
        <dbReference type="Proteomes" id="UP001310248"/>
    </source>
</evidence>